<keyword evidence="1 3" id="KW-0328">Glycosyltransferase</keyword>
<evidence type="ECO:0000313" key="4">
    <source>
        <dbReference type="Proteomes" id="UP000006804"/>
    </source>
</evidence>
<dbReference type="EC" id="2.4.1.187" evidence="3"/>
<dbReference type="GO" id="GO:0047244">
    <property type="term" value="F:N-acetylglucosaminyldiphosphoundecaprenol N-acetyl-beta-D-mannosaminyltransferase activity"/>
    <property type="evidence" value="ECO:0007669"/>
    <property type="project" value="UniProtKB-EC"/>
</dbReference>
<dbReference type="PANTHER" id="PTHR34136:SF1">
    <property type="entry name" value="UDP-N-ACETYL-D-MANNOSAMINURONIC ACID TRANSFERASE"/>
    <property type="match status" value="1"/>
</dbReference>
<organism evidence="3 4">
    <name type="scientific">Pseudothermotoga thermarum DSM 5069</name>
    <dbReference type="NCBI Taxonomy" id="688269"/>
    <lineage>
        <taxon>Bacteria</taxon>
        <taxon>Thermotogati</taxon>
        <taxon>Thermotogota</taxon>
        <taxon>Thermotogae</taxon>
        <taxon>Thermotogales</taxon>
        <taxon>Thermotogaceae</taxon>
        <taxon>Pseudothermotoga</taxon>
    </lineage>
</organism>
<dbReference type="STRING" id="688269.Theth_0665"/>
<evidence type="ECO:0000256" key="2">
    <source>
        <dbReference type="ARBA" id="ARBA00022679"/>
    </source>
</evidence>
<dbReference type="AlphaFoldDB" id="F7YXV3"/>
<dbReference type="InterPro" id="IPR004629">
    <property type="entry name" value="WecG_TagA_CpsF"/>
</dbReference>
<keyword evidence="2 3" id="KW-0808">Transferase</keyword>
<dbReference type="RefSeq" id="WP_013931975.1">
    <property type="nucleotide sequence ID" value="NC_015707.1"/>
</dbReference>
<dbReference type="Proteomes" id="UP000006804">
    <property type="component" value="Chromosome"/>
</dbReference>
<dbReference type="KEGG" id="tta:Theth_0665"/>
<name>F7YXV3_9THEM</name>
<dbReference type="PANTHER" id="PTHR34136">
    <property type="match status" value="1"/>
</dbReference>
<proteinExistence type="predicted"/>
<evidence type="ECO:0000313" key="3">
    <source>
        <dbReference type="EMBL" id="AEH50752.1"/>
    </source>
</evidence>
<dbReference type="CDD" id="cd06533">
    <property type="entry name" value="Glyco_transf_WecG_TagA"/>
    <property type="match status" value="1"/>
</dbReference>
<protein>
    <submittedName>
        <fullName evidence="3">N-acetylmannosaminyltransferase</fullName>
        <ecNumber evidence="3">2.4.1.187</ecNumber>
    </submittedName>
</protein>
<dbReference type="NCBIfam" id="TIGR00696">
    <property type="entry name" value="wecG_tagA_cpsF"/>
    <property type="match status" value="1"/>
</dbReference>
<dbReference type="PATRIC" id="fig|688269.3.peg.690"/>
<dbReference type="EMBL" id="CP002351">
    <property type="protein sequence ID" value="AEH50752.1"/>
    <property type="molecule type" value="Genomic_DNA"/>
</dbReference>
<sequence>MNLKFVELFDLPIAVCNEEELIEYIVQRINNRQKTFAVSANASIMVRACENELYKAAVKSADLIFPDGSGVVWAIKKLYDEKAFRITGIDTMLKLCKLSPVYGWKVFLLGARQEVVEKAAKNLSQKYGAIICGYHHGYFNGPGPIEMINESKADIIFVGMGVPKQELWIKENFFKTTAVFAMGVGGSFDVIGEKKKRAPEWIQKAKLEWLYRFLQSPLEKKNVPGDVLKFLILVHKYRNLK</sequence>
<accession>F7YXV3</accession>
<evidence type="ECO:0000256" key="1">
    <source>
        <dbReference type="ARBA" id="ARBA00022676"/>
    </source>
</evidence>
<dbReference type="HOGENOM" id="CLU_063203_3_1_0"/>
<keyword evidence="4" id="KW-1185">Reference proteome</keyword>
<gene>
    <name evidence="3" type="ORF">Theth_0665</name>
</gene>
<dbReference type="Pfam" id="PF03808">
    <property type="entry name" value="Glyco_tran_WecG"/>
    <property type="match status" value="1"/>
</dbReference>
<dbReference type="eggNOG" id="COG1922">
    <property type="taxonomic scope" value="Bacteria"/>
</dbReference>
<reference evidence="3 4" key="1">
    <citation type="submission" date="2010-11" db="EMBL/GenBank/DDBJ databases">
        <title>The complete genome of Thermotoga thermarum DSM 5069.</title>
        <authorList>
            <consortium name="US DOE Joint Genome Institute (JGI-PGF)"/>
            <person name="Lucas S."/>
            <person name="Copeland A."/>
            <person name="Lapidus A."/>
            <person name="Bruce D."/>
            <person name="Goodwin L."/>
            <person name="Pitluck S."/>
            <person name="Kyrpides N."/>
            <person name="Mavromatis K."/>
            <person name="Ivanova N."/>
            <person name="Zeytun A."/>
            <person name="Brettin T."/>
            <person name="Detter J.C."/>
            <person name="Tapia R."/>
            <person name="Han C."/>
            <person name="Land M."/>
            <person name="Hauser L."/>
            <person name="Markowitz V."/>
            <person name="Cheng J.-F."/>
            <person name="Hugenholtz P."/>
            <person name="Woyke T."/>
            <person name="Wu D."/>
            <person name="Spring S."/>
            <person name="Schroeder M."/>
            <person name="Brambilla E."/>
            <person name="Klenk H.-P."/>
            <person name="Eisen J.A."/>
        </authorList>
    </citation>
    <scope>NUCLEOTIDE SEQUENCE [LARGE SCALE GENOMIC DNA]</scope>
    <source>
        <strain evidence="3 4">DSM 5069</strain>
    </source>
</reference>